<evidence type="ECO:0000313" key="1">
    <source>
        <dbReference type="EMBL" id="QQP53312.1"/>
    </source>
</evidence>
<accession>A0A7T8KCC4</accession>
<dbReference type="AlphaFoldDB" id="A0A7T8KCC4"/>
<reference evidence="2" key="1">
    <citation type="submission" date="2021-01" db="EMBL/GenBank/DDBJ databases">
        <title>Caligus Genome Assembly.</title>
        <authorList>
            <person name="Gallardo-Escarate C."/>
        </authorList>
    </citation>
    <scope>NUCLEOTIDE SEQUENCE [LARGE SCALE GENOMIC DNA]</scope>
</reference>
<evidence type="ECO:0000313" key="2">
    <source>
        <dbReference type="Proteomes" id="UP000595437"/>
    </source>
</evidence>
<organism evidence="1 2">
    <name type="scientific">Caligus rogercresseyi</name>
    <name type="common">Sea louse</name>
    <dbReference type="NCBI Taxonomy" id="217165"/>
    <lineage>
        <taxon>Eukaryota</taxon>
        <taxon>Metazoa</taxon>
        <taxon>Ecdysozoa</taxon>
        <taxon>Arthropoda</taxon>
        <taxon>Crustacea</taxon>
        <taxon>Multicrustacea</taxon>
        <taxon>Hexanauplia</taxon>
        <taxon>Copepoda</taxon>
        <taxon>Siphonostomatoida</taxon>
        <taxon>Caligidae</taxon>
        <taxon>Caligus</taxon>
    </lineage>
</organism>
<keyword evidence="2" id="KW-1185">Reference proteome</keyword>
<dbReference type="Proteomes" id="UP000595437">
    <property type="component" value="Chromosome 4"/>
</dbReference>
<dbReference type="EMBL" id="CP045893">
    <property type="protein sequence ID" value="QQP53312.1"/>
    <property type="molecule type" value="Genomic_DNA"/>
</dbReference>
<protein>
    <submittedName>
        <fullName evidence="1">Uncharacterized protein</fullName>
    </submittedName>
</protein>
<proteinExistence type="predicted"/>
<sequence>MLTPREQYLKYRILSGCVVQAVCYRMRGDDVPCATNAKLLPISSETAQISFI</sequence>
<name>A0A7T8KCC4_CALRO</name>
<gene>
    <name evidence="1" type="ORF">FKW44_005751</name>
</gene>